<protein>
    <submittedName>
        <fullName evidence="2">DUF4270 family protein</fullName>
    </submittedName>
</protein>
<feature type="region of interest" description="Disordered" evidence="1">
    <location>
        <begin position="139"/>
        <end position="192"/>
    </location>
</feature>
<evidence type="ECO:0000313" key="2">
    <source>
        <dbReference type="EMBL" id="MCL6274014.1"/>
    </source>
</evidence>
<evidence type="ECO:0000313" key="3">
    <source>
        <dbReference type="Proteomes" id="UP001203607"/>
    </source>
</evidence>
<organism evidence="2 3">
    <name type="scientific">Flagellimonas spongiicola</name>
    <dbReference type="NCBI Taxonomy" id="2942208"/>
    <lineage>
        <taxon>Bacteria</taxon>
        <taxon>Pseudomonadati</taxon>
        <taxon>Bacteroidota</taxon>
        <taxon>Flavobacteriia</taxon>
        <taxon>Flavobacteriales</taxon>
        <taxon>Flavobacteriaceae</taxon>
        <taxon>Flagellimonas</taxon>
    </lineage>
</organism>
<dbReference type="EMBL" id="JAMFMA010000002">
    <property type="protein sequence ID" value="MCL6274014.1"/>
    <property type="molecule type" value="Genomic_DNA"/>
</dbReference>
<accession>A0ABT0PRL7</accession>
<evidence type="ECO:0000256" key="1">
    <source>
        <dbReference type="SAM" id="MobiDB-lite"/>
    </source>
</evidence>
<dbReference type="InterPro" id="IPR025366">
    <property type="entry name" value="DUF4270"/>
</dbReference>
<feature type="region of interest" description="Disordered" evidence="1">
    <location>
        <begin position="88"/>
        <end position="116"/>
    </location>
</feature>
<feature type="compositionally biased region" description="Acidic residues" evidence="1">
    <location>
        <begin position="162"/>
        <end position="171"/>
    </location>
</feature>
<proteinExistence type="predicted"/>
<dbReference type="Proteomes" id="UP001203607">
    <property type="component" value="Unassembled WGS sequence"/>
</dbReference>
<dbReference type="PROSITE" id="PS51257">
    <property type="entry name" value="PROKAR_LIPOPROTEIN"/>
    <property type="match status" value="1"/>
</dbReference>
<feature type="compositionally biased region" description="Acidic residues" evidence="1">
    <location>
        <begin position="104"/>
        <end position="116"/>
    </location>
</feature>
<gene>
    <name evidence="2" type="ORF">M3P19_08335</name>
</gene>
<keyword evidence="3" id="KW-1185">Reference proteome</keyword>
<name>A0ABT0PRL7_9FLAO</name>
<dbReference type="RefSeq" id="WP_249657203.1">
    <property type="nucleotide sequence ID" value="NZ_JAMFMA010000002.1"/>
</dbReference>
<reference evidence="2 3" key="1">
    <citation type="submission" date="2022-05" db="EMBL/GenBank/DDBJ databases">
        <authorList>
            <person name="Park J.-S."/>
        </authorList>
    </citation>
    <scope>NUCLEOTIDE SEQUENCE [LARGE SCALE GENOMIC DNA]</scope>
    <source>
        <strain evidence="2 3">2012CJ35-5</strain>
    </source>
</reference>
<dbReference type="Pfam" id="PF14092">
    <property type="entry name" value="DUF4270"/>
    <property type="match status" value="1"/>
</dbReference>
<sequence length="613" mass="67873">MKFSWIIRFSALVGTLLLVLSSCEEELGTIGEGVIAGEPFTTGKVEYDVFAFNKGIDAVQTNRLPLYHLGSYDDPVFGRRTGSIISQVSLPGRQGGPTFGDTSQEVEDTADSDDDVATIPEEETVLSVELYIPFQLPPTSLRDEDLDGVENQFDADPTDPSSDSDGDGVTDNDERLVGSNPLDPSEDGTGDDFVANTFPARFDLDSIWGPALIENNEIISGTFNLTVSESTYFLRDLDPNTNFEEAQEYFSNQDFSAFIGEELFSGPVSFENLELLEFENEDDPETETDESAQVTSRRNPGIVVDITNLDFFQQRILDKEGSAELISQNNFADYFRGVHLSGANMDDLMMLLDLTQATLTITYSYQNYNTTDEEIETLEDDFLLNLLINNNGAILGNAVNTFVEDMVPPNVANALDNGVNAERIYTKGGSGTFTEIRLFEETINGGADIINEIRQNNWIINEANLVFHIDSDAIGPNTIEPSRLYLYNAETNQPIYSFANEVSETNEPLGRFLDFDGILQKENGRGTQYRFRITDYINNIIVRDSTNASLGLTVTSNIIIPNVLDSKGTVEPLIEQPLMAIINPLGTVLYGSAVDPEDEDKKLKLEIFYTEAN</sequence>
<comment type="caution">
    <text evidence="2">The sequence shown here is derived from an EMBL/GenBank/DDBJ whole genome shotgun (WGS) entry which is preliminary data.</text>
</comment>